<dbReference type="Pfam" id="PF16925">
    <property type="entry name" value="TetR_C_13"/>
    <property type="match status" value="1"/>
</dbReference>
<dbReference type="EMBL" id="JACGWV010000002">
    <property type="protein sequence ID" value="MBA8809631.1"/>
    <property type="molecule type" value="Genomic_DNA"/>
</dbReference>
<feature type="domain" description="Tetracyclin repressor-like C-terminal" evidence="3">
    <location>
        <begin position="94"/>
        <end position="184"/>
    </location>
</feature>
<evidence type="ECO:0000256" key="1">
    <source>
        <dbReference type="ARBA" id="ARBA00023015"/>
    </source>
</evidence>
<evidence type="ECO:0000313" key="4">
    <source>
        <dbReference type="EMBL" id="MBA8809631.1"/>
    </source>
</evidence>
<evidence type="ECO:0000259" key="3">
    <source>
        <dbReference type="Pfam" id="PF16925"/>
    </source>
</evidence>
<dbReference type="InterPro" id="IPR011075">
    <property type="entry name" value="TetR_C"/>
</dbReference>
<keyword evidence="5" id="KW-1185">Reference proteome</keyword>
<evidence type="ECO:0000256" key="2">
    <source>
        <dbReference type="ARBA" id="ARBA00023163"/>
    </source>
</evidence>
<dbReference type="SUPFAM" id="SSF48498">
    <property type="entry name" value="Tetracyclin repressor-like, C-terminal domain"/>
    <property type="match status" value="1"/>
</dbReference>
<accession>A0A7W3JB56</accession>
<organism evidence="4 5">
    <name type="scientific">Promicromonospora sukumoe</name>
    <dbReference type="NCBI Taxonomy" id="88382"/>
    <lineage>
        <taxon>Bacteria</taxon>
        <taxon>Bacillati</taxon>
        <taxon>Actinomycetota</taxon>
        <taxon>Actinomycetes</taxon>
        <taxon>Micrococcales</taxon>
        <taxon>Promicromonosporaceae</taxon>
        <taxon>Promicromonospora</taxon>
    </lineage>
</organism>
<dbReference type="Proteomes" id="UP000540568">
    <property type="component" value="Unassembled WGS sequence"/>
</dbReference>
<sequence>MKLTPKGQATRRRIVDGAAEYLRGTEPGAVTLDDVLAVTRTSKGQMFHYFPGGKEELLLAVAQEEADRVLIDQEPHLSDLGTWEAWTAWRDSVVARYHAQGRSCPLAALMDQVSSTPGAAEVVTELLRQWRARIEAGVVTMQDAGRISADLDAARVASAFVAGIQGGVQVLRATGSTDQLEAVLDLLIDYLRKA</sequence>
<evidence type="ECO:0000313" key="5">
    <source>
        <dbReference type="Proteomes" id="UP000540568"/>
    </source>
</evidence>
<dbReference type="AlphaFoldDB" id="A0A7W3JB56"/>
<name>A0A7W3JB56_9MICO</name>
<dbReference type="InterPro" id="IPR036271">
    <property type="entry name" value="Tet_transcr_reg_TetR-rel_C_sf"/>
</dbReference>
<dbReference type="SUPFAM" id="SSF46689">
    <property type="entry name" value="Homeodomain-like"/>
    <property type="match status" value="1"/>
</dbReference>
<proteinExistence type="predicted"/>
<dbReference type="Gene3D" id="1.10.357.10">
    <property type="entry name" value="Tetracycline Repressor, domain 2"/>
    <property type="match status" value="1"/>
</dbReference>
<dbReference type="RefSeq" id="WP_182618891.1">
    <property type="nucleotide sequence ID" value="NZ_BAAATF010000008.1"/>
</dbReference>
<comment type="caution">
    <text evidence="4">The sequence shown here is derived from an EMBL/GenBank/DDBJ whole genome shotgun (WGS) entry which is preliminary data.</text>
</comment>
<protein>
    <submittedName>
        <fullName evidence="4">AcrR family transcriptional regulator</fullName>
    </submittedName>
</protein>
<reference evidence="4 5" key="1">
    <citation type="submission" date="2020-07" db="EMBL/GenBank/DDBJ databases">
        <title>Sequencing the genomes of 1000 actinobacteria strains.</title>
        <authorList>
            <person name="Klenk H.-P."/>
        </authorList>
    </citation>
    <scope>NUCLEOTIDE SEQUENCE [LARGE SCALE GENOMIC DNA]</scope>
    <source>
        <strain evidence="4 5">DSM 44121</strain>
    </source>
</reference>
<dbReference type="PANTHER" id="PTHR47506">
    <property type="entry name" value="TRANSCRIPTIONAL REGULATORY PROTEIN"/>
    <property type="match status" value="1"/>
</dbReference>
<gene>
    <name evidence="4" type="ORF">FHX71_003607</name>
</gene>
<dbReference type="InterPro" id="IPR009057">
    <property type="entry name" value="Homeodomain-like_sf"/>
</dbReference>
<keyword evidence="1" id="KW-0805">Transcription regulation</keyword>
<dbReference type="PANTHER" id="PTHR47506:SF3">
    <property type="entry name" value="HTH-TYPE TRANSCRIPTIONAL REGULATOR LMRA"/>
    <property type="match status" value="1"/>
</dbReference>
<keyword evidence="2" id="KW-0804">Transcription</keyword>